<feature type="domain" description="Cell wall-active antibiotics response LiaF-like C-terminal" evidence="2">
    <location>
        <begin position="122"/>
        <end position="238"/>
    </location>
</feature>
<dbReference type="OrthoDB" id="2351415at2"/>
<dbReference type="AlphaFoldDB" id="A0A1Q2L462"/>
<dbReference type="InterPro" id="IPR024425">
    <property type="entry name" value="LiaF-like_C"/>
</dbReference>
<dbReference type="GO" id="GO:0016020">
    <property type="term" value="C:membrane"/>
    <property type="evidence" value="ECO:0007669"/>
    <property type="project" value="InterPro"/>
</dbReference>
<organism evidence="3 4">
    <name type="scientific">Planococcus lenghuensis</name>
    <dbReference type="NCBI Taxonomy" id="2213202"/>
    <lineage>
        <taxon>Bacteria</taxon>
        <taxon>Bacillati</taxon>
        <taxon>Bacillota</taxon>
        <taxon>Bacilli</taxon>
        <taxon>Bacillales</taxon>
        <taxon>Caryophanaceae</taxon>
        <taxon>Planococcus</taxon>
    </lineage>
</organism>
<reference evidence="3 4" key="1">
    <citation type="submission" date="2017-02" db="EMBL/GenBank/DDBJ databases">
        <title>The complete genomic sequence of a novel cold adapted crude oil-degrading bacterium Planococcus qaidamina Y42.</title>
        <authorList>
            <person name="Yang R."/>
        </authorList>
    </citation>
    <scope>NUCLEOTIDE SEQUENCE [LARGE SCALE GENOMIC DNA]</scope>
    <source>
        <strain evidence="3 4">Y42</strain>
    </source>
</reference>
<accession>A0A1Q2L462</accession>
<gene>
    <name evidence="3" type="ORF">B0X71_15635</name>
</gene>
<feature type="transmembrane region" description="Helical" evidence="1">
    <location>
        <begin position="56"/>
        <end position="87"/>
    </location>
</feature>
<sequence>MRQFSTNQQAFFLLLLFVLLFIESTIFQNGSVFLAVLGFIFIYIGVRKYYRFGKVMFWIGVFFLAIAVLSLWTLRLLVLAVAISLMVRLWKGEEWQQEIPLTAGPDSRTDPASRKLIHNKLFSAQTTPAEAFEWKDIHIQGLAGDLLIDATQTVLPKRTSLISIRQGFGKVRIVVPYEVPVRVFYSTLYGDARFFNNPKQRILYSTVQTHDGYENEEPNKAQAELLISLTTWMGDVEVIRR</sequence>
<dbReference type="Pfam" id="PF09922">
    <property type="entry name" value="LiaF-like_C"/>
    <property type="match status" value="1"/>
</dbReference>
<dbReference type="NCBIfam" id="NF040535">
    <property type="entry name" value="LiaF_C_term"/>
    <property type="match status" value="1"/>
</dbReference>
<proteinExistence type="predicted"/>
<keyword evidence="1" id="KW-0472">Membrane</keyword>
<dbReference type="InterPro" id="IPR016975">
    <property type="entry name" value="Cell_wall_LiaF"/>
</dbReference>
<protein>
    <recommendedName>
        <fullName evidence="2">Cell wall-active antibiotics response LiaF-like C-terminal domain-containing protein</fullName>
    </recommendedName>
</protein>
<keyword evidence="4" id="KW-1185">Reference proteome</keyword>
<dbReference type="Proteomes" id="UP000188184">
    <property type="component" value="Chromosome"/>
</dbReference>
<feature type="transmembrane region" description="Helical" evidence="1">
    <location>
        <begin position="12"/>
        <end position="44"/>
    </location>
</feature>
<keyword evidence="1" id="KW-0812">Transmembrane</keyword>
<dbReference type="PIRSF" id="PIRSF031509">
    <property type="entry name" value="Cell_wall_LiaF/YvqF"/>
    <property type="match status" value="1"/>
</dbReference>
<evidence type="ECO:0000259" key="2">
    <source>
        <dbReference type="Pfam" id="PF09922"/>
    </source>
</evidence>
<keyword evidence="1" id="KW-1133">Transmembrane helix</keyword>
<name>A0A1Q2L462_9BACL</name>
<dbReference type="EMBL" id="CP019640">
    <property type="protein sequence ID" value="AQQ55164.1"/>
    <property type="molecule type" value="Genomic_DNA"/>
</dbReference>
<evidence type="ECO:0000256" key="1">
    <source>
        <dbReference type="SAM" id="Phobius"/>
    </source>
</evidence>
<evidence type="ECO:0000313" key="4">
    <source>
        <dbReference type="Proteomes" id="UP000188184"/>
    </source>
</evidence>
<dbReference type="KEGG" id="pmar:B0X71_15635"/>
<evidence type="ECO:0000313" key="3">
    <source>
        <dbReference type="EMBL" id="AQQ55164.1"/>
    </source>
</evidence>
<dbReference type="InterPro" id="IPR047793">
    <property type="entry name" value="LiaF_C"/>
</dbReference>